<evidence type="ECO:0000256" key="5">
    <source>
        <dbReference type="SAM" id="MobiDB-lite"/>
    </source>
</evidence>
<dbReference type="FunFam" id="1.10.510.10:FF:001380">
    <property type="entry name" value="Checkpoint kinase 2-like protein"/>
    <property type="match status" value="1"/>
</dbReference>
<dbReference type="CDD" id="cd05117">
    <property type="entry name" value="STKc_CAMK"/>
    <property type="match status" value="1"/>
</dbReference>
<sequence>MASKKSSIENKRSLKRNRDNADNEDSEEIDSFKKSCSETSLTHSQKLPVIQASQLLSPITSQEKSFSSEILEQRVFNSCEAQDSRSNLENEAEKKEICYSSPPEEDTQAFSQIDSFSRFHTDSGGDGWGFLIPIDGVSSNTMILKKSAISQNPHDEPKNSSEELLEKNYTSTNGYLIGRHLECDFVIEDPLISNRHAIIFTELREGHVVAVIEDLSSNGTFVNEGIIGKNKRRELHDFDEIAILDKARFIFRYSKKRYSGCFRQDYDLLEKLGKGHYAEVFKCVKKLTGCEYAVKIFNVQHDESDINSLKQEIGILMGLSHPNILRLIGAFEEPNSIYLLLELACEGELFKWIVEKEKLTEKETRSIFIQLFQGVKYLHDRGIAHRDIKPENILLMNRTPTIKLGDFGLAKIVGEESFTTSLCGTPCYVAPEILEDSDNRRYNRAVDIWALGVVLYICLCGFPPFSDELTSKDYPYTLVQQIKIGQFDFPSPYWDNIGDSALDLIDKMLTVDVNKRINIDQCLEHPWLTQRESTTLPGDYSEVLDELAQLGFSKRRINRERTLLTKTYSIKITENSSLKVSKIPIQD</sequence>
<feature type="binding site" evidence="4">
    <location>
        <position position="295"/>
    </location>
    <ligand>
        <name>ATP</name>
        <dbReference type="ChEBI" id="CHEBI:30616"/>
    </ligand>
</feature>
<evidence type="ECO:0000259" key="6">
    <source>
        <dbReference type="PROSITE" id="PS50006"/>
    </source>
</evidence>
<evidence type="ECO:0000256" key="1">
    <source>
        <dbReference type="ARBA" id="ARBA00005575"/>
    </source>
</evidence>
<dbReference type="InterPro" id="IPR011009">
    <property type="entry name" value="Kinase-like_dom_sf"/>
</dbReference>
<keyword evidence="3 4" id="KW-0067">ATP-binding</keyword>
<dbReference type="SMART" id="SM00240">
    <property type="entry name" value="FHA"/>
    <property type="match status" value="1"/>
</dbReference>
<keyword evidence="9" id="KW-1185">Reference proteome</keyword>
<dbReference type="Gene3D" id="2.60.200.20">
    <property type="match status" value="1"/>
</dbReference>
<feature type="compositionally biased region" description="Basic and acidic residues" evidence="5">
    <location>
        <begin position="1"/>
        <end position="21"/>
    </location>
</feature>
<dbReference type="SMART" id="SM00220">
    <property type="entry name" value="S_TKc"/>
    <property type="match status" value="1"/>
</dbReference>
<dbReference type="InterPro" id="IPR000719">
    <property type="entry name" value="Prot_kinase_dom"/>
</dbReference>
<dbReference type="HOGENOM" id="CLU_000288_171_0_1"/>
<dbReference type="Proteomes" id="UP000030854">
    <property type="component" value="Unassembled WGS sequence"/>
</dbReference>
<dbReference type="Gene3D" id="1.10.510.10">
    <property type="entry name" value="Transferase(Phosphotransferase) domain 1"/>
    <property type="match status" value="1"/>
</dbReference>
<keyword evidence="2 4" id="KW-0547">Nucleotide-binding</keyword>
<comment type="similarity">
    <text evidence="1">Belongs to the protein kinase superfamily. CAMK Ser/Thr protein kinase family. CHEK2 subfamily.</text>
</comment>
<dbReference type="AlphaFoldDB" id="A0A0B1P5H8"/>
<evidence type="ECO:0000256" key="2">
    <source>
        <dbReference type="ARBA" id="ARBA00022741"/>
    </source>
</evidence>
<dbReference type="PROSITE" id="PS50011">
    <property type="entry name" value="PROTEIN_KINASE_DOM"/>
    <property type="match status" value="1"/>
</dbReference>
<dbReference type="SUPFAM" id="SSF49879">
    <property type="entry name" value="SMAD/FHA domain"/>
    <property type="match status" value="1"/>
</dbReference>
<dbReference type="InterPro" id="IPR008984">
    <property type="entry name" value="SMAD_FHA_dom_sf"/>
</dbReference>
<keyword evidence="8" id="KW-0808">Transferase</keyword>
<comment type="caution">
    <text evidence="8">The sequence shown here is derived from an EMBL/GenBank/DDBJ whole genome shotgun (WGS) entry which is preliminary data.</text>
</comment>
<accession>A0A0B1P5H8</accession>
<dbReference type="PROSITE" id="PS00108">
    <property type="entry name" value="PROTEIN_KINASE_ST"/>
    <property type="match status" value="1"/>
</dbReference>
<feature type="domain" description="FHA" evidence="6">
    <location>
        <begin position="175"/>
        <end position="227"/>
    </location>
</feature>
<evidence type="ECO:0000256" key="4">
    <source>
        <dbReference type="PROSITE-ProRule" id="PRU10141"/>
    </source>
</evidence>
<dbReference type="Pfam" id="PF00069">
    <property type="entry name" value="Pkinase"/>
    <property type="match status" value="1"/>
</dbReference>
<evidence type="ECO:0000313" key="9">
    <source>
        <dbReference type="Proteomes" id="UP000030854"/>
    </source>
</evidence>
<feature type="domain" description="Protein kinase" evidence="7">
    <location>
        <begin position="266"/>
        <end position="528"/>
    </location>
</feature>
<dbReference type="Pfam" id="PF00498">
    <property type="entry name" value="FHA"/>
    <property type="match status" value="1"/>
</dbReference>
<dbReference type="InterPro" id="IPR000253">
    <property type="entry name" value="FHA_dom"/>
</dbReference>
<dbReference type="PANTHER" id="PTHR24347">
    <property type="entry name" value="SERINE/THREONINE-PROTEIN KINASE"/>
    <property type="match status" value="1"/>
</dbReference>
<evidence type="ECO:0000259" key="7">
    <source>
        <dbReference type="PROSITE" id="PS50011"/>
    </source>
</evidence>
<dbReference type="EMBL" id="JNVN01002487">
    <property type="protein sequence ID" value="KHJ31909.1"/>
    <property type="molecule type" value="Genomic_DNA"/>
</dbReference>
<feature type="region of interest" description="Disordered" evidence="5">
    <location>
        <begin position="1"/>
        <end position="35"/>
    </location>
</feature>
<dbReference type="GO" id="GO:0005524">
    <property type="term" value="F:ATP binding"/>
    <property type="evidence" value="ECO:0007669"/>
    <property type="project" value="UniProtKB-UniRule"/>
</dbReference>
<dbReference type="STRING" id="52586.A0A0B1P5H8"/>
<protein>
    <submittedName>
        <fullName evidence="8">Putative serine threonine-protein kinase chk2</fullName>
    </submittedName>
</protein>
<keyword evidence="8" id="KW-0418">Kinase</keyword>
<evidence type="ECO:0000313" key="8">
    <source>
        <dbReference type="EMBL" id="KHJ31909.1"/>
    </source>
</evidence>
<proteinExistence type="inferred from homology"/>
<dbReference type="InterPro" id="IPR017441">
    <property type="entry name" value="Protein_kinase_ATP_BS"/>
</dbReference>
<evidence type="ECO:0000256" key="3">
    <source>
        <dbReference type="ARBA" id="ARBA00022840"/>
    </source>
</evidence>
<dbReference type="GO" id="GO:0004672">
    <property type="term" value="F:protein kinase activity"/>
    <property type="evidence" value="ECO:0007669"/>
    <property type="project" value="InterPro"/>
</dbReference>
<dbReference type="SUPFAM" id="SSF56112">
    <property type="entry name" value="Protein kinase-like (PK-like)"/>
    <property type="match status" value="1"/>
</dbReference>
<dbReference type="OMA" id="IGRHVEC"/>
<reference evidence="8 9" key="1">
    <citation type="journal article" date="2014" name="BMC Genomics">
        <title>Adaptive genomic structural variation in the grape powdery mildew pathogen, Erysiphe necator.</title>
        <authorList>
            <person name="Jones L."/>
            <person name="Riaz S."/>
            <person name="Morales-Cruz A."/>
            <person name="Amrine K.C."/>
            <person name="McGuire B."/>
            <person name="Gubler W.D."/>
            <person name="Walker M.A."/>
            <person name="Cantu D."/>
        </authorList>
    </citation>
    <scope>NUCLEOTIDE SEQUENCE [LARGE SCALE GENOMIC DNA]</scope>
    <source>
        <strain evidence="9">c</strain>
    </source>
</reference>
<name>A0A0B1P5H8_UNCNE</name>
<gene>
    <name evidence="8" type="ORF">EV44_g5084</name>
</gene>
<organism evidence="8 9">
    <name type="scientific">Uncinula necator</name>
    <name type="common">Grape powdery mildew</name>
    <dbReference type="NCBI Taxonomy" id="52586"/>
    <lineage>
        <taxon>Eukaryota</taxon>
        <taxon>Fungi</taxon>
        <taxon>Dikarya</taxon>
        <taxon>Ascomycota</taxon>
        <taxon>Pezizomycotina</taxon>
        <taxon>Leotiomycetes</taxon>
        <taxon>Erysiphales</taxon>
        <taxon>Erysiphaceae</taxon>
        <taxon>Erysiphe</taxon>
    </lineage>
</organism>
<dbReference type="PROSITE" id="PS50006">
    <property type="entry name" value="FHA_DOMAIN"/>
    <property type="match status" value="1"/>
</dbReference>
<dbReference type="PROSITE" id="PS00107">
    <property type="entry name" value="PROTEIN_KINASE_ATP"/>
    <property type="match status" value="1"/>
</dbReference>
<dbReference type="InterPro" id="IPR008271">
    <property type="entry name" value="Ser/Thr_kinase_AS"/>
</dbReference>